<proteinExistence type="predicted"/>
<protein>
    <recommendedName>
        <fullName evidence="5">Transposase</fullName>
    </recommendedName>
</protein>
<keyword evidence="3" id="KW-1185">Reference proteome</keyword>
<evidence type="ECO:0008006" key="5">
    <source>
        <dbReference type="Google" id="ProtNLM"/>
    </source>
</evidence>
<evidence type="ECO:0000313" key="3">
    <source>
        <dbReference type="Proteomes" id="UP000051086"/>
    </source>
</evidence>
<organism evidence="2 4">
    <name type="scientific">Thalassovita autumnalis</name>
    <dbReference type="NCBI Taxonomy" id="2072972"/>
    <lineage>
        <taxon>Bacteria</taxon>
        <taxon>Pseudomonadati</taxon>
        <taxon>Pseudomonadota</taxon>
        <taxon>Alphaproteobacteria</taxon>
        <taxon>Rhodobacterales</taxon>
        <taxon>Roseobacteraceae</taxon>
        <taxon>Thalassovita</taxon>
    </lineage>
</organism>
<evidence type="ECO:0000313" key="2">
    <source>
        <dbReference type="EMBL" id="CUH71887.1"/>
    </source>
</evidence>
<sequence length="61" mass="6934">MSEIINVGLDLEKNVFQAHGSDATGRAVTRKELRRARVLEFFAALFRKWSEGRTSPFPGRI</sequence>
<dbReference type="Proteomes" id="UP000051887">
    <property type="component" value="Unassembled WGS sequence"/>
</dbReference>
<dbReference type="EMBL" id="CYSB01000048">
    <property type="protein sequence ID" value="CUH70183.1"/>
    <property type="molecule type" value="Genomic_DNA"/>
</dbReference>
<accession>A0A0N7LXH1</accession>
<gene>
    <name evidence="1" type="ORF">TL5118_04158</name>
    <name evidence="2" type="ORF">TL5120_01679</name>
</gene>
<evidence type="ECO:0000313" key="4">
    <source>
        <dbReference type="Proteomes" id="UP000051887"/>
    </source>
</evidence>
<evidence type="ECO:0000313" key="1">
    <source>
        <dbReference type="EMBL" id="CUH70183.1"/>
    </source>
</evidence>
<reference evidence="2 4" key="2">
    <citation type="submission" date="2015-09" db="EMBL/GenBank/DDBJ databases">
        <authorList>
            <consortium name="Swine Surveillance"/>
        </authorList>
    </citation>
    <scope>NUCLEOTIDE SEQUENCE [LARGE SCALE GENOMIC DNA]</scope>
    <source>
        <strain evidence="2 4">5120</strain>
    </source>
</reference>
<dbReference type="EMBL" id="CYSC01000027">
    <property type="protein sequence ID" value="CUH71887.1"/>
    <property type="molecule type" value="Genomic_DNA"/>
</dbReference>
<reference evidence="1 3" key="1">
    <citation type="submission" date="2015-09" db="EMBL/GenBank/DDBJ databases">
        <authorList>
            <person name="Rodrigo-Torres L."/>
            <person name="Arahal D.R."/>
        </authorList>
    </citation>
    <scope>NUCLEOTIDE SEQUENCE [LARGE SCALE GENOMIC DNA]</scope>
    <source>
        <strain evidence="1 3">CECT 5118</strain>
    </source>
</reference>
<dbReference type="Proteomes" id="UP000051086">
    <property type="component" value="Unassembled WGS sequence"/>
</dbReference>
<dbReference type="AlphaFoldDB" id="A0A0N7LXH1"/>
<name>A0A0N7LXH1_9RHOB</name>